<feature type="domain" description="N-acetyltransferase" evidence="1">
    <location>
        <begin position="15"/>
        <end position="179"/>
    </location>
</feature>
<keyword evidence="3" id="KW-1185">Reference proteome</keyword>
<dbReference type="PANTHER" id="PTHR43792:SF1">
    <property type="entry name" value="N-ACETYLTRANSFERASE DOMAIN-CONTAINING PROTEIN"/>
    <property type="match status" value="1"/>
</dbReference>
<evidence type="ECO:0000313" key="3">
    <source>
        <dbReference type="Proteomes" id="UP000282574"/>
    </source>
</evidence>
<dbReference type="PANTHER" id="PTHR43792">
    <property type="entry name" value="GNAT FAMILY, PUTATIVE (AFU_ORTHOLOGUE AFUA_3G00765)-RELATED-RELATED"/>
    <property type="match status" value="1"/>
</dbReference>
<dbReference type="EMBL" id="RSCK01000013">
    <property type="protein sequence ID" value="RUT12516.1"/>
    <property type="molecule type" value="Genomic_DNA"/>
</dbReference>
<dbReference type="GO" id="GO:0016747">
    <property type="term" value="F:acyltransferase activity, transferring groups other than amino-acyl groups"/>
    <property type="evidence" value="ECO:0007669"/>
    <property type="project" value="InterPro"/>
</dbReference>
<dbReference type="Gene3D" id="3.40.630.30">
    <property type="match status" value="1"/>
</dbReference>
<dbReference type="Proteomes" id="UP000282574">
    <property type="component" value="Unassembled WGS sequence"/>
</dbReference>
<dbReference type="Pfam" id="PF13302">
    <property type="entry name" value="Acetyltransf_3"/>
    <property type="match status" value="1"/>
</dbReference>
<proteinExistence type="predicted"/>
<gene>
    <name evidence="2" type="primary">guaA</name>
    <name evidence="2" type="ORF">DSM107010_21080</name>
</gene>
<organism evidence="2 3">
    <name type="scientific">Chroococcidiopsis cubana SAG 39.79</name>
    <dbReference type="NCBI Taxonomy" id="388085"/>
    <lineage>
        <taxon>Bacteria</taxon>
        <taxon>Bacillati</taxon>
        <taxon>Cyanobacteriota</taxon>
        <taxon>Cyanophyceae</taxon>
        <taxon>Chroococcidiopsidales</taxon>
        <taxon>Chroococcidiopsidaceae</taxon>
        <taxon>Chroococcidiopsis</taxon>
    </lineage>
</organism>
<protein>
    <submittedName>
        <fullName evidence="2">N-acetyltransferase</fullName>
    </submittedName>
</protein>
<dbReference type="InterPro" id="IPR016181">
    <property type="entry name" value="Acyl_CoA_acyltransferase"/>
</dbReference>
<dbReference type="InterPro" id="IPR000182">
    <property type="entry name" value="GNAT_dom"/>
</dbReference>
<reference evidence="2 3" key="1">
    <citation type="journal article" date="2019" name="Genome Biol. Evol.">
        <title>Day and night: Metabolic profiles and evolutionary relationships of six axenic non-marine cyanobacteria.</title>
        <authorList>
            <person name="Will S.E."/>
            <person name="Henke P."/>
            <person name="Boedeker C."/>
            <person name="Huang S."/>
            <person name="Brinkmann H."/>
            <person name="Rohde M."/>
            <person name="Jarek M."/>
            <person name="Friedl T."/>
            <person name="Seufert S."/>
            <person name="Schumacher M."/>
            <person name="Overmann J."/>
            <person name="Neumann-Schaal M."/>
            <person name="Petersen J."/>
        </authorList>
    </citation>
    <scope>NUCLEOTIDE SEQUENCE [LARGE SCALE GENOMIC DNA]</scope>
    <source>
        <strain evidence="2 3">SAG 39.79</strain>
    </source>
</reference>
<evidence type="ECO:0000313" key="2">
    <source>
        <dbReference type="EMBL" id="RUT12516.1"/>
    </source>
</evidence>
<accession>A0AB37UMC0</accession>
<dbReference type="SUPFAM" id="SSF55729">
    <property type="entry name" value="Acyl-CoA N-acyltransferases (Nat)"/>
    <property type="match status" value="1"/>
</dbReference>
<name>A0AB37UMC0_9CYAN</name>
<sequence length="181" mass="20728">MLPKAMTTIAQTDRLTIRSWIPEEDAESAFQIYSDPEVTRFIKTKTTSTEDAIKLLQRWVILSTQLNGGGFWAVVSKATPEILGTIILIPLRDEAEQWTQDYEIGWHLKKSAWGNGYATEAARAILNYGFNILKLPTIYSVARPENTTSIRVMQRLNMIPIGRTHKYYKMELEMFKLGKLT</sequence>
<evidence type="ECO:0000259" key="1">
    <source>
        <dbReference type="PROSITE" id="PS51186"/>
    </source>
</evidence>
<dbReference type="InterPro" id="IPR051531">
    <property type="entry name" value="N-acetyltransferase"/>
</dbReference>
<dbReference type="AlphaFoldDB" id="A0AB37UMC0"/>
<comment type="caution">
    <text evidence="2">The sequence shown here is derived from an EMBL/GenBank/DDBJ whole genome shotgun (WGS) entry which is preliminary data.</text>
</comment>
<dbReference type="PROSITE" id="PS51186">
    <property type="entry name" value="GNAT"/>
    <property type="match status" value="1"/>
</dbReference>